<evidence type="ECO:0000256" key="4">
    <source>
        <dbReference type="ARBA" id="ARBA00023163"/>
    </source>
</evidence>
<evidence type="ECO:0000256" key="3">
    <source>
        <dbReference type="ARBA" id="ARBA00023015"/>
    </source>
</evidence>
<dbReference type="PANTHER" id="PTHR47660:SF2">
    <property type="entry name" value="TRANSCRIPTION FACTOR WITH C2H2 AND ZN(2)-CYS(6) DNA BINDING DOMAIN (EUROFUNG)"/>
    <property type="match status" value="1"/>
</dbReference>
<dbReference type="Pfam" id="PF04082">
    <property type="entry name" value="Fungal_trans"/>
    <property type="match status" value="1"/>
</dbReference>
<keyword evidence="1" id="KW-0479">Metal-binding</keyword>
<dbReference type="GO" id="GO:0006351">
    <property type="term" value="P:DNA-templated transcription"/>
    <property type="evidence" value="ECO:0007669"/>
    <property type="project" value="InterPro"/>
</dbReference>
<name>A0A166V8Y6_9PEZI</name>
<dbReference type="PANTHER" id="PTHR47660">
    <property type="entry name" value="TRANSCRIPTION FACTOR WITH C2H2 AND ZN(2)-CYS(6) DNA BINDING DOMAIN (EUROFUNG)-RELATED-RELATED"/>
    <property type="match status" value="1"/>
</dbReference>
<dbReference type="EMBL" id="LFIV01000033">
    <property type="protein sequence ID" value="KZL74310.1"/>
    <property type="molecule type" value="Genomic_DNA"/>
</dbReference>
<accession>A0A166V8Y6</accession>
<dbReference type="Proteomes" id="UP000076552">
    <property type="component" value="Unassembled WGS sequence"/>
</dbReference>
<feature type="domain" description="Xylanolytic transcriptional activator regulatory" evidence="7">
    <location>
        <begin position="101"/>
        <end position="294"/>
    </location>
</feature>
<evidence type="ECO:0000313" key="9">
    <source>
        <dbReference type="Proteomes" id="UP000076552"/>
    </source>
</evidence>
<keyword evidence="2" id="KW-0862">Zinc</keyword>
<feature type="region of interest" description="Disordered" evidence="6">
    <location>
        <begin position="1"/>
        <end position="22"/>
    </location>
</feature>
<dbReference type="CDD" id="cd12148">
    <property type="entry name" value="fungal_TF_MHR"/>
    <property type="match status" value="1"/>
</dbReference>
<keyword evidence="3" id="KW-0805">Transcription regulation</keyword>
<dbReference type="STRING" id="708197.A0A166V8Y6"/>
<evidence type="ECO:0000313" key="8">
    <source>
        <dbReference type="EMBL" id="KZL74310.1"/>
    </source>
</evidence>
<sequence>MPLADLNVGHSRPKGPEGHRQASVEQIHENTRDCEDADVSVVSEYVIPNNEQHYQGKGLSQMAYKKLCIWMDTTRVANVRTTMRSQACKSLPDQYSMNSFIQLYLEKFHDLLPIIHKPTFHPSSAPVLLVLAIACIGSRYSTMKEAPAFASGLCDLLGGVISHMVDEDEEDVAQVWFGQCAILNQVAVSFTCRKPMCERSHYTRVNLNVICQKIDSFGKMESPPGLRSVRQPDIEDAWERWIKWEARKRVAYGTWFRLFFDLQTLTPTEWLQSPLPCHERSWEAADALSWSEQYRSKTRPDVYMNVKLTAYAEGPELGTLRRELERFYRHMNVVDDLGQFSYLLLLLGYFRDTLFLREAGDSGLSLVLNCDGKPVVGQSELLNDEGCWKALNPASRSRSGNMERLLSQHYYSVGILFHFRFGDLLAFSGWRVSKPKEIETRMRLSTWVLGNGEDARTAVSHAGRLFGLLRDHPCHGYHEPSAGFLASLCLWVYSMSQSGSLLGPFGRCLSANCESQQMSEQTRDAIPFRIDQDSSTKLTKEWISRGCHIRCFLGGVGSLHKPEFSGRVLDQGIRLISSLNEWETGEPLASVLRRQVK</sequence>
<gene>
    <name evidence="8" type="ORF">CT0861_00537</name>
</gene>
<dbReference type="GO" id="GO:0008270">
    <property type="term" value="F:zinc ion binding"/>
    <property type="evidence" value="ECO:0007669"/>
    <property type="project" value="InterPro"/>
</dbReference>
<reference evidence="8 9" key="1">
    <citation type="submission" date="2015-06" db="EMBL/GenBank/DDBJ databases">
        <title>Survival trade-offs in plant roots during colonization by closely related pathogenic and mutualistic fungi.</title>
        <authorList>
            <person name="Hacquard S."/>
            <person name="Kracher B."/>
            <person name="Hiruma K."/>
            <person name="Weinman A."/>
            <person name="Muench P."/>
            <person name="Garrido Oter R."/>
            <person name="Ver Loren van Themaat E."/>
            <person name="Dallerey J.-F."/>
            <person name="Damm U."/>
            <person name="Henrissat B."/>
            <person name="Lespinet O."/>
            <person name="Thon M."/>
            <person name="Kemen E."/>
            <person name="McHardy A.C."/>
            <person name="Schulze-Lefert P."/>
            <person name="O'Connell R.J."/>
        </authorList>
    </citation>
    <scope>NUCLEOTIDE SEQUENCE [LARGE SCALE GENOMIC DNA]</scope>
    <source>
        <strain evidence="8 9">0861</strain>
    </source>
</reference>
<evidence type="ECO:0000256" key="2">
    <source>
        <dbReference type="ARBA" id="ARBA00022833"/>
    </source>
</evidence>
<evidence type="ECO:0000256" key="1">
    <source>
        <dbReference type="ARBA" id="ARBA00022723"/>
    </source>
</evidence>
<organism evidence="8 9">
    <name type="scientific">Colletotrichum tofieldiae</name>
    <dbReference type="NCBI Taxonomy" id="708197"/>
    <lineage>
        <taxon>Eukaryota</taxon>
        <taxon>Fungi</taxon>
        <taxon>Dikarya</taxon>
        <taxon>Ascomycota</taxon>
        <taxon>Pezizomycotina</taxon>
        <taxon>Sordariomycetes</taxon>
        <taxon>Hypocreomycetidae</taxon>
        <taxon>Glomerellales</taxon>
        <taxon>Glomerellaceae</taxon>
        <taxon>Colletotrichum</taxon>
        <taxon>Colletotrichum spaethianum species complex</taxon>
    </lineage>
</organism>
<keyword evidence="4" id="KW-0804">Transcription</keyword>
<evidence type="ECO:0000256" key="6">
    <source>
        <dbReference type="SAM" id="MobiDB-lite"/>
    </source>
</evidence>
<keyword evidence="5" id="KW-0539">Nucleus</keyword>
<dbReference type="InterPro" id="IPR007219">
    <property type="entry name" value="XnlR_reg_dom"/>
</dbReference>
<evidence type="ECO:0000259" key="7">
    <source>
        <dbReference type="Pfam" id="PF04082"/>
    </source>
</evidence>
<comment type="caution">
    <text evidence="8">The sequence shown here is derived from an EMBL/GenBank/DDBJ whole genome shotgun (WGS) entry which is preliminary data.</text>
</comment>
<keyword evidence="9" id="KW-1185">Reference proteome</keyword>
<protein>
    <submittedName>
        <fullName evidence="8">Fungal transcription factor</fullName>
    </submittedName>
</protein>
<dbReference type="AlphaFoldDB" id="A0A166V8Y6"/>
<proteinExistence type="predicted"/>
<evidence type="ECO:0000256" key="5">
    <source>
        <dbReference type="ARBA" id="ARBA00023242"/>
    </source>
</evidence>
<dbReference type="GO" id="GO:0003677">
    <property type="term" value="F:DNA binding"/>
    <property type="evidence" value="ECO:0007669"/>
    <property type="project" value="InterPro"/>
</dbReference>